<evidence type="ECO:0000256" key="1">
    <source>
        <dbReference type="SAM" id="MobiDB-lite"/>
    </source>
</evidence>
<feature type="region of interest" description="Disordered" evidence="1">
    <location>
        <begin position="149"/>
        <end position="229"/>
    </location>
</feature>
<feature type="compositionally biased region" description="Basic and acidic residues" evidence="1">
    <location>
        <begin position="179"/>
        <end position="188"/>
    </location>
</feature>
<gene>
    <name evidence="2" type="ORF">EDD18DRAFT_1354417</name>
</gene>
<proteinExistence type="predicted"/>
<comment type="caution">
    <text evidence="2">The sequence shown here is derived from an EMBL/GenBank/DDBJ whole genome shotgun (WGS) entry which is preliminary data.</text>
</comment>
<feature type="compositionally biased region" description="Acidic residues" evidence="1">
    <location>
        <begin position="438"/>
        <end position="452"/>
    </location>
</feature>
<dbReference type="EMBL" id="JAUEPU010000018">
    <property type="protein sequence ID" value="KAK0495205.1"/>
    <property type="molecule type" value="Genomic_DNA"/>
</dbReference>
<feature type="region of interest" description="Disordered" evidence="1">
    <location>
        <begin position="529"/>
        <end position="557"/>
    </location>
</feature>
<dbReference type="AlphaFoldDB" id="A0AA39Q308"/>
<protein>
    <submittedName>
        <fullName evidence="2">Uncharacterized protein</fullName>
    </submittedName>
</protein>
<organism evidence="2 3">
    <name type="scientific">Armillaria luteobubalina</name>
    <dbReference type="NCBI Taxonomy" id="153913"/>
    <lineage>
        <taxon>Eukaryota</taxon>
        <taxon>Fungi</taxon>
        <taxon>Dikarya</taxon>
        <taxon>Basidiomycota</taxon>
        <taxon>Agaricomycotina</taxon>
        <taxon>Agaricomycetes</taxon>
        <taxon>Agaricomycetidae</taxon>
        <taxon>Agaricales</taxon>
        <taxon>Marasmiineae</taxon>
        <taxon>Physalacriaceae</taxon>
        <taxon>Armillaria</taxon>
    </lineage>
</organism>
<feature type="region of interest" description="Disordered" evidence="1">
    <location>
        <begin position="278"/>
        <end position="382"/>
    </location>
</feature>
<sequence length="657" mass="70844">MAGANYMGGKKNAAKIRSRDAAGRQQKRFFGRQRLNLLSKRRSINSPTPKNQPQPSISLAHAKQNSTLSLSPRGYIPSPSKPWKSKRDGPSSASSSSKVLEALDTSEPISLRAAMNQILSLPDLAGLSTYKKRKRILAVSSPEGRMLKRVKSELLPETDEEELSSGSQNDELCDNPDASLREIYHGPDDEYDEEPSDAFLQAHLGSYNTSSSTRSSPVSAPSQRIPHIPIPTDVAQPATSFGTLAVTSSLQHSFSGNIFNYDDPWAAVGVILGLESAPSTPGKDADNTSALAAQPRPPSLAPRARHTVYSSDQASSEGIPVASSHPSDNVPPPQADEDDSYGQSDDFHFGEDGSDSDHDLDDQGIHDVPAHAHQSSSPSVLHLESHLPSAYFSSSNDHFNNLAGSPVAGEERKDVDSLFDHNVLLDDCNSDCHSQPAIDEDEDYADPDDADEYTSFETSSWAIPDTHQCVEEPIPDNHSPRFPSPDSLHRQDLITTEPSGVSPQYCSSPSVPAQISIHKDDLHVAQYGSSNASASSLPRCRAHRSSRTSHSSPSNAPLCLPDDAQRLVALPITINANTPSSDSLACYAQIVQDPEPAIEPAPELTDETFSANKTIHSAHSPASMCLDESVEAITPQTFAGFSLFSRDDFLEEPDSDD</sequence>
<name>A0AA39Q308_9AGAR</name>
<accession>A0AA39Q308</accession>
<evidence type="ECO:0000313" key="3">
    <source>
        <dbReference type="Proteomes" id="UP001175228"/>
    </source>
</evidence>
<feature type="region of interest" description="Disordered" evidence="1">
    <location>
        <begin position="470"/>
        <end position="491"/>
    </location>
</feature>
<feature type="compositionally biased region" description="Basic and acidic residues" evidence="1">
    <location>
        <begin position="345"/>
        <end position="370"/>
    </location>
</feature>
<feature type="compositionally biased region" description="Polar residues" evidence="1">
    <location>
        <begin position="44"/>
        <end position="70"/>
    </location>
</feature>
<reference evidence="2" key="1">
    <citation type="submission" date="2023-06" db="EMBL/GenBank/DDBJ databases">
        <authorList>
            <consortium name="Lawrence Berkeley National Laboratory"/>
            <person name="Ahrendt S."/>
            <person name="Sahu N."/>
            <person name="Indic B."/>
            <person name="Wong-Bajracharya J."/>
            <person name="Merenyi Z."/>
            <person name="Ke H.-M."/>
            <person name="Monk M."/>
            <person name="Kocsube S."/>
            <person name="Drula E."/>
            <person name="Lipzen A."/>
            <person name="Balint B."/>
            <person name="Henrissat B."/>
            <person name="Andreopoulos B."/>
            <person name="Martin F.M."/>
            <person name="Harder C.B."/>
            <person name="Rigling D."/>
            <person name="Ford K.L."/>
            <person name="Foster G.D."/>
            <person name="Pangilinan J."/>
            <person name="Papanicolaou A."/>
            <person name="Barry K."/>
            <person name="LaButti K."/>
            <person name="Viragh M."/>
            <person name="Koriabine M."/>
            <person name="Yan M."/>
            <person name="Riley R."/>
            <person name="Champramary S."/>
            <person name="Plett K.L."/>
            <person name="Tsai I.J."/>
            <person name="Slot J."/>
            <person name="Sipos G."/>
            <person name="Plett J."/>
            <person name="Nagy L.G."/>
            <person name="Grigoriev I.V."/>
        </authorList>
    </citation>
    <scope>NUCLEOTIDE SEQUENCE</scope>
    <source>
        <strain evidence="2">HWK02</strain>
    </source>
</reference>
<feature type="region of interest" description="Disordered" evidence="1">
    <location>
        <begin position="1"/>
        <end position="100"/>
    </location>
</feature>
<dbReference type="Proteomes" id="UP001175228">
    <property type="component" value="Unassembled WGS sequence"/>
</dbReference>
<evidence type="ECO:0000313" key="2">
    <source>
        <dbReference type="EMBL" id="KAK0495205.1"/>
    </source>
</evidence>
<feature type="compositionally biased region" description="Low complexity" evidence="1">
    <location>
        <begin position="206"/>
        <end position="222"/>
    </location>
</feature>
<keyword evidence="3" id="KW-1185">Reference proteome</keyword>
<feature type="region of interest" description="Disordered" evidence="1">
    <location>
        <begin position="433"/>
        <end position="452"/>
    </location>
</feature>